<dbReference type="InterPro" id="IPR010998">
    <property type="entry name" value="Integrase_recombinase_N"/>
</dbReference>
<dbReference type="GO" id="GO:0015074">
    <property type="term" value="P:DNA integration"/>
    <property type="evidence" value="ECO:0007669"/>
    <property type="project" value="UniProtKB-KW"/>
</dbReference>
<evidence type="ECO:0000256" key="4">
    <source>
        <dbReference type="ARBA" id="ARBA00023172"/>
    </source>
</evidence>
<protein>
    <submittedName>
        <fullName evidence="8">Tyrosine recombinase XerC</fullName>
    </submittedName>
</protein>
<feature type="domain" description="Core-binding (CB)" evidence="7">
    <location>
        <begin position="62"/>
        <end position="144"/>
    </location>
</feature>
<dbReference type="InterPro" id="IPR013762">
    <property type="entry name" value="Integrase-like_cat_sf"/>
</dbReference>
<keyword evidence="4" id="KW-0233">DNA recombination</keyword>
<dbReference type="InterPro" id="IPR044068">
    <property type="entry name" value="CB"/>
</dbReference>
<dbReference type="EMBL" id="CP019646">
    <property type="protein sequence ID" value="AQQ71721.1"/>
    <property type="molecule type" value="Genomic_DNA"/>
</dbReference>
<accession>A0A1Q2MGB3</accession>
<keyword evidence="2" id="KW-0229">DNA integration</keyword>
<dbReference type="InterPro" id="IPR050090">
    <property type="entry name" value="Tyrosine_recombinase_XerCD"/>
</dbReference>
<evidence type="ECO:0000256" key="1">
    <source>
        <dbReference type="ARBA" id="ARBA00008857"/>
    </source>
</evidence>
<dbReference type="InterPro" id="IPR002104">
    <property type="entry name" value="Integrase_catalytic"/>
</dbReference>
<evidence type="ECO:0000313" key="8">
    <source>
        <dbReference type="EMBL" id="AQQ71721.1"/>
    </source>
</evidence>
<feature type="domain" description="Tyr recombinase" evidence="6">
    <location>
        <begin position="164"/>
        <end position="336"/>
    </location>
</feature>
<evidence type="ECO:0000256" key="2">
    <source>
        <dbReference type="ARBA" id="ARBA00022908"/>
    </source>
</evidence>
<dbReference type="CDD" id="cd00796">
    <property type="entry name" value="INT_Rci_Hp1_C"/>
    <property type="match status" value="1"/>
</dbReference>
<keyword evidence="9" id="KW-1185">Reference proteome</keyword>
<comment type="similarity">
    <text evidence="1">Belongs to the 'phage' integrase family.</text>
</comment>
<dbReference type="STRING" id="1851148.SMSP2_02099"/>
<organism evidence="8 9">
    <name type="scientific">Limihaloglobus sulfuriphilus</name>
    <dbReference type="NCBI Taxonomy" id="1851148"/>
    <lineage>
        <taxon>Bacteria</taxon>
        <taxon>Pseudomonadati</taxon>
        <taxon>Planctomycetota</taxon>
        <taxon>Phycisphaerae</taxon>
        <taxon>Sedimentisphaerales</taxon>
        <taxon>Sedimentisphaeraceae</taxon>
        <taxon>Limihaloglobus</taxon>
    </lineage>
</organism>
<dbReference type="SUPFAM" id="SSF56349">
    <property type="entry name" value="DNA breaking-rejoining enzymes"/>
    <property type="match status" value="1"/>
</dbReference>
<dbReference type="InterPro" id="IPR011010">
    <property type="entry name" value="DNA_brk_join_enz"/>
</dbReference>
<dbReference type="PROSITE" id="PS51898">
    <property type="entry name" value="TYR_RECOMBINASE"/>
    <property type="match status" value="1"/>
</dbReference>
<dbReference type="Pfam" id="PF00589">
    <property type="entry name" value="Phage_integrase"/>
    <property type="match status" value="1"/>
</dbReference>
<proteinExistence type="inferred from homology"/>
<dbReference type="PANTHER" id="PTHR30349:SF41">
    <property type="entry name" value="INTEGRASE_RECOMBINASE PROTEIN MJ0367-RELATED"/>
    <property type="match status" value="1"/>
</dbReference>
<evidence type="ECO:0000313" key="9">
    <source>
        <dbReference type="Proteomes" id="UP000188181"/>
    </source>
</evidence>
<name>A0A1Q2MGB3_9BACT</name>
<dbReference type="PANTHER" id="PTHR30349">
    <property type="entry name" value="PHAGE INTEGRASE-RELATED"/>
    <property type="match status" value="1"/>
</dbReference>
<dbReference type="InterPro" id="IPR004107">
    <property type="entry name" value="Integrase_SAM-like_N"/>
</dbReference>
<evidence type="ECO:0000256" key="5">
    <source>
        <dbReference type="PROSITE-ProRule" id="PRU01248"/>
    </source>
</evidence>
<dbReference type="PROSITE" id="PS51900">
    <property type="entry name" value="CB"/>
    <property type="match status" value="1"/>
</dbReference>
<dbReference type="GO" id="GO:0006310">
    <property type="term" value="P:DNA recombination"/>
    <property type="evidence" value="ECO:0007669"/>
    <property type="project" value="UniProtKB-KW"/>
</dbReference>
<evidence type="ECO:0000256" key="3">
    <source>
        <dbReference type="ARBA" id="ARBA00023125"/>
    </source>
</evidence>
<gene>
    <name evidence="8" type="primary">xerC_4</name>
    <name evidence="8" type="ORF">SMSP2_02099</name>
</gene>
<dbReference type="Pfam" id="PF13495">
    <property type="entry name" value="Phage_int_SAM_4"/>
    <property type="match status" value="1"/>
</dbReference>
<dbReference type="AlphaFoldDB" id="A0A1Q2MGB3"/>
<dbReference type="KEGG" id="pbas:SMSP2_02099"/>
<dbReference type="GO" id="GO:0003677">
    <property type="term" value="F:DNA binding"/>
    <property type="evidence" value="ECO:0007669"/>
    <property type="project" value="UniProtKB-UniRule"/>
</dbReference>
<evidence type="ECO:0000259" key="6">
    <source>
        <dbReference type="PROSITE" id="PS51898"/>
    </source>
</evidence>
<dbReference type="Gene3D" id="1.10.443.10">
    <property type="entry name" value="Intergrase catalytic core"/>
    <property type="match status" value="1"/>
</dbReference>
<sequence>MASMAFHKDCGKWRVFWHVTLPNGEVDKGSMSFKDRKKAKNFKEHCEERQNQLKKAIFVEDVFLDEAIIQWKDFCLGFTKATRYLYTREIDKFKTFLNGEVVYASELETAHIRDYLNYMLRKKLSNKTVNNILCAIKSLCKYITENYKLNNPAKDIKKLKEDPPNARFWTLEEYRRVLKNCPDYVQRWIRFIACTGLRAHEFCNLKWGNCDLEKRTITIIGKGRKKRTIGLNDIALGILEGVNKGERVIPDALVFVNDGGRALTRYNLAWHIGEACRDAGLPGGGPHAARHFFATQLLLRGVPIIKVSALLGHASVTTTQRHYSHILSADLSDVTSVLAV</sequence>
<dbReference type="OrthoDB" id="9801717at2"/>
<dbReference type="Proteomes" id="UP000188181">
    <property type="component" value="Chromosome"/>
</dbReference>
<keyword evidence="3 5" id="KW-0238">DNA-binding</keyword>
<dbReference type="RefSeq" id="WP_146683869.1">
    <property type="nucleotide sequence ID" value="NZ_CP019646.1"/>
</dbReference>
<evidence type="ECO:0000259" key="7">
    <source>
        <dbReference type="PROSITE" id="PS51900"/>
    </source>
</evidence>
<dbReference type="Gene3D" id="1.10.150.130">
    <property type="match status" value="1"/>
</dbReference>
<reference evidence="9" key="1">
    <citation type="submission" date="2017-02" db="EMBL/GenBank/DDBJ databases">
        <title>Comparative genomics and description of representatives of a novel lineage of planctomycetes thriving in anoxic sediments.</title>
        <authorList>
            <person name="Spring S."/>
            <person name="Bunk B."/>
            <person name="Sproer C."/>
        </authorList>
    </citation>
    <scope>NUCLEOTIDE SEQUENCE [LARGE SCALE GENOMIC DNA]</scope>
    <source>
        <strain evidence="9">SM-Chi-D1</strain>
    </source>
</reference>